<sequence length="102" mass="10655">MASHSRGGRGATGQGTPIEDVGDQGVASQTQQGGDRGATSHSRRTQQGVGRGNPTPVVPEAHSGASGRETDTDVPVIPSQFAREVAAAMLEMERTRHEEIHV</sequence>
<dbReference type="AlphaFoldDB" id="A0A7J0FQU5"/>
<dbReference type="Proteomes" id="UP000585474">
    <property type="component" value="Unassembled WGS sequence"/>
</dbReference>
<keyword evidence="3" id="KW-1185">Reference proteome</keyword>
<name>A0A7J0FQU5_9ERIC</name>
<accession>A0A7J0FQU5</accession>
<dbReference type="OrthoDB" id="10413218at2759"/>
<evidence type="ECO:0000256" key="1">
    <source>
        <dbReference type="SAM" id="MobiDB-lite"/>
    </source>
</evidence>
<organism evidence="2 3">
    <name type="scientific">Actinidia rufa</name>
    <dbReference type="NCBI Taxonomy" id="165716"/>
    <lineage>
        <taxon>Eukaryota</taxon>
        <taxon>Viridiplantae</taxon>
        <taxon>Streptophyta</taxon>
        <taxon>Embryophyta</taxon>
        <taxon>Tracheophyta</taxon>
        <taxon>Spermatophyta</taxon>
        <taxon>Magnoliopsida</taxon>
        <taxon>eudicotyledons</taxon>
        <taxon>Gunneridae</taxon>
        <taxon>Pentapetalae</taxon>
        <taxon>asterids</taxon>
        <taxon>Ericales</taxon>
        <taxon>Actinidiaceae</taxon>
        <taxon>Actinidia</taxon>
    </lineage>
</organism>
<evidence type="ECO:0000313" key="2">
    <source>
        <dbReference type="EMBL" id="GFZ01085.1"/>
    </source>
</evidence>
<comment type="caution">
    <text evidence="2">The sequence shown here is derived from an EMBL/GenBank/DDBJ whole genome shotgun (WGS) entry which is preliminary data.</text>
</comment>
<dbReference type="EMBL" id="BJWL01000014">
    <property type="protein sequence ID" value="GFZ01085.1"/>
    <property type="molecule type" value="Genomic_DNA"/>
</dbReference>
<reference evidence="2 3" key="1">
    <citation type="submission" date="2019-07" db="EMBL/GenBank/DDBJ databases">
        <title>De Novo Assembly of kiwifruit Actinidia rufa.</title>
        <authorList>
            <person name="Sugita-Konishi S."/>
            <person name="Sato K."/>
            <person name="Mori E."/>
            <person name="Abe Y."/>
            <person name="Kisaki G."/>
            <person name="Hamano K."/>
            <person name="Suezawa K."/>
            <person name="Otani M."/>
            <person name="Fukuda T."/>
            <person name="Manabe T."/>
            <person name="Gomi K."/>
            <person name="Tabuchi M."/>
            <person name="Akimitsu K."/>
            <person name="Kataoka I."/>
        </authorList>
    </citation>
    <scope>NUCLEOTIDE SEQUENCE [LARGE SCALE GENOMIC DNA]</scope>
    <source>
        <strain evidence="3">cv. Fuchu</strain>
    </source>
</reference>
<feature type="region of interest" description="Disordered" evidence="1">
    <location>
        <begin position="1"/>
        <end position="77"/>
    </location>
</feature>
<evidence type="ECO:0000313" key="3">
    <source>
        <dbReference type="Proteomes" id="UP000585474"/>
    </source>
</evidence>
<proteinExistence type="predicted"/>
<gene>
    <name evidence="2" type="ORF">Acr_14g0007200</name>
</gene>
<protein>
    <submittedName>
        <fullName evidence="2">Uncharacterized protein</fullName>
    </submittedName>
</protein>